<comment type="caution">
    <text evidence="2">The sequence shown here is derived from an EMBL/GenBank/DDBJ whole genome shotgun (WGS) entry which is preliminary data.</text>
</comment>
<proteinExistence type="predicted"/>
<evidence type="ECO:0000313" key="3">
    <source>
        <dbReference type="Proteomes" id="UP001431775"/>
    </source>
</evidence>
<dbReference type="Proteomes" id="UP001431775">
    <property type="component" value="Unassembled WGS sequence"/>
</dbReference>
<keyword evidence="1" id="KW-0812">Transmembrane</keyword>
<dbReference type="RefSeq" id="WP_281462116.1">
    <property type="nucleotide sequence ID" value="NZ_JASBAN010000001.1"/>
</dbReference>
<evidence type="ECO:0000256" key="1">
    <source>
        <dbReference type="SAM" id="Phobius"/>
    </source>
</evidence>
<organism evidence="2 3">
    <name type="scientific">Commensalibacter nepenthis</name>
    <dbReference type="NCBI Taxonomy" id="3043872"/>
    <lineage>
        <taxon>Bacteria</taxon>
        <taxon>Pseudomonadati</taxon>
        <taxon>Pseudomonadota</taxon>
        <taxon>Alphaproteobacteria</taxon>
        <taxon>Acetobacterales</taxon>
        <taxon>Acetobacteraceae</taxon>
    </lineage>
</organism>
<gene>
    <name evidence="2" type="ORF">QJV33_04070</name>
</gene>
<reference evidence="2" key="1">
    <citation type="submission" date="2023-05" db="EMBL/GenBank/DDBJ databases">
        <title>Whole genome sequence of Commensalibacter sp.</title>
        <authorList>
            <person name="Charoenyingcharoen P."/>
            <person name="Yukphan P."/>
        </authorList>
    </citation>
    <scope>NUCLEOTIDE SEQUENCE</scope>
    <source>
        <strain evidence="2">TBRC 10068</strain>
    </source>
</reference>
<evidence type="ECO:0008006" key="4">
    <source>
        <dbReference type="Google" id="ProtNLM"/>
    </source>
</evidence>
<name>A0ABT6Q6F3_9PROT</name>
<feature type="transmembrane region" description="Helical" evidence="1">
    <location>
        <begin position="24"/>
        <end position="42"/>
    </location>
</feature>
<sequence>MVTIFLLISLTFFSVKIDNSARYFLFLFANLSTIAIIHEMWAGRLRNFVNLMEFYPVRVIGKTSYGIYLYHNLVPEFFIRSPFSPSLPPSYVNVLVYLITTAIITVLSWKLIEKPCNLLKNSATNFVLRI</sequence>
<protein>
    <recommendedName>
        <fullName evidence="4">Acyltransferase</fullName>
    </recommendedName>
</protein>
<accession>A0ABT6Q6F3</accession>
<keyword evidence="1" id="KW-1133">Transmembrane helix</keyword>
<keyword evidence="1" id="KW-0472">Membrane</keyword>
<keyword evidence="3" id="KW-1185">Reference proteome</keyword>
<dbReference type="EMBL" id="JASBAN010000001">
    <property type="protein sequence ID" value="MDI2112476.1"/>
    <property type="molecule type" value="Genomic_DNA"/>
</dbReference>
<feature type="transmembrane region" description="Helical" evidence="1">
    <location>
        <begin position="91"/>
        <end position="112"/>
    </location>
</feature>
<evidence type="ECO:0000313" key="2">
    <source>
        <dbReference type="EMBL" id="MDI2112476.1"/>
    </source>
</evidence>